<gene>
    <name evidence="1" type="ORF">F0M18_00370</name>
</gene>
<dbReference type="AlphaFoldDB" id="A0A5B0X3R7"/>
<organism evidence="1 2">
    <name type="scientific">Pseudohalioglobus sediminis</name>
    <dbReference type="NCBI Taxonomy" id="2606449"/>
    <lineage>
        <taxon>Bacteria</taxon>
        <taxon>Pseudomonadati</taxon>
        <taxon>Pseudomonadota</taxon>
        <taxon>Gammaproteobacteria</taxon>
        <taxon>Cellvibrionales</taxon>
        <taxon>Halieaceae</taxon>
        <taxon>Pseudohalioglobus</taxon>
    </lineage>
</organism>
<sequence length="159" mass="17469">MTNPFWSISGSTATLRLFTCTIFKHMPSFSSSERTIGELNRADDFNYSEKAAKLMTKKLFVYTMTLALPLSSAASTPVERVGGACPTGYYRTGNYCKPIPSSRSGKAIVKEGKSCPTGFYSAGDYCKRMSGSDKEVISRENDVPCPTGWYRAGKYCAKQ</sequence>
<protein>
    <submittedName>
        <fullName evidence="1">Uncharacterized protein</fullName>
    </submittedName>
</protein>
<accession>A0A5B0X3R7</accession>
<dbReference type="InterPro" id="IPR009030">
    <property type="entry name" value="Growth_fac_rcpt_cys_sf"/>
</dbReference>
<dbReference type="RefSeq" id="WP_149609405.1">
    <property type="nucleotide sequence ID" value="NZ_VTUX01000001.1"/>
</dbReference>
<evidence type="ECO:0000313" key="1">
    <source>
        <dbReference type="EMBL" id="KAA1193936.1"/>
    </source>
</evidence>
<dbReference type="SUPFAM" id="SSF57184">
    <property type="entry name" value="Growth factor receptor domain"/>
    <property type="match status" value="1"/>
</dbReference>
<comment type="caution">
    <text evidence="1">The sequence shown here is derived from an EMBL/GenBank/DDBJ whole genome shotgun (WGS) entry which is preliminary data.</text>
</comment>
<evidence type="ECO:0000313" key="2">
    <source>
        <dbReference type="Proteomes" id="UP000323708"/>
    </source>
</evidence>
<keyword evidence="2" id="KW-1185">Reference proteome</keyword>
<proteinExistence type="predicted"/>
<dbReference type="EMBL" id="VTUX01000001">
    <property type="protein sequence ID" value="KAA1193936.1"/>
    <property type="molecule type" value="Genomic_DNA"/>
</dbReference>
<dbReference type="Proteomes" id="UP000323708">
    <property type="component" value="Unassembled WGS sequence"/>
</dbReference>
<reference evidence="1 2" key="1">
    <citation type="submission" date="2019-09" db="EMBL/GenBank/DDBJ databases">
        <authorList>
            <person name="Chen X.-Y."/>
        </authorList>
    </citation>
    <scope>NUCLEOTIDE SEQUENCE [LARGE SCALE GENOMIC DNA]</scope>
    <source>
        <strain evidence="1 2">NY5</strain>
    </source>
</reference>
<name>A0A5B0X3R7_9GAMM</name>